<organism evidence="3 4">
    <name type="scientific">Methylophilus rhizosphaerae</name>
    <dbReference type="NCBI Taxonomy" id="492660"/>
    <lineage>
        <taxon>Bacteria</taxon>
        <taxon>Pseudomonadati</taxon>
        <taxon>Pseudomonadota</taxon>
        <taxon>Betaproteobacteria</taxon>
        <taxon>Nitrosomonadales</taxon>
        <taxon>Methylophilaceae</taxon>
        <taxon>Methylophilus</taxon>
    </lineage>
</organism>
<dbReference type="GO" id="GO:0016758">
    <property type="term" value="F:hexosyltransferase activity"/>
    <property type="evidence" value="ECO:0007669"/>
    <property type="project" value="TreeGrafter"/>
</dbReference>
<dbReference type="STRING" id="492660.SAMN05192566_0029"/>
<sequence length="237" mass="27080">MFLISNLKINSYTSAQLIRHLSARLAAGQKTLLFFVNTNFVVQCQPLIPAINASEEVLLVNDGIGLDIANQLINKARFKENLNGTDFTPRLLSSLPAQKIVLIGSTHRDLQPAKTVLEKLGHHVVGVFDGFDDIKQPSFIQQLNHLDPDIVLVGMGNPLQERWILDHSPELPNVKLIAGVGALYVFLAKNKARAPEWMRKLRVEWLFRLLLEPRRLFRRYTIDFVKFLLICFQYKRK</sequence>
<accession>A0A1G8Z116</accession>
<gene>
    <name evidence="3" type="ORF">SAMN05192566_0029</name>
</gene>
<keyword evidence="1" id="KW-0328">Glycosyltransferase</keyword>
<dbReference type="AlphaFoldDB" id="A0A1G8Z116"/>
<dbReference type="Proteomes" id="UP000198629">
    <property type="component" value="Unassembled WGS sequence"/>
</dbReference>
<dbReference type="NCBIfam" id="TIGR00696">
    <property type="entry name" value="wecG_tagA_cpsF"/>
    <property type="match status" value="1"/>
</dbReference>
<reference evidence="4" key="1">
    <citation type="submission" date="2016-10" db="EMBL/GenBank/DDBJ databases">
        <authorList>
            <person name="Varghese N."/>
            <person name="Submissions S."/>
        </authorList>
    </citation>
    <scope>NUCLEOTIDE SEQUENCE [LARGE SCALE GENOMIC DNA]</scope>
    <source>
        <strain evidence="4">CBMB127</strain>
    </source>
</reference>
<evidence type="ECO:0000313" key="4">
    <source>
        <dbReference type="Proteomes" id="UP000198629"/>
    </source>
</evidence>
<dbReference type="PANTHER" id="PTHR34136">
    <property type="match status" value="1"/>
</dbReference>
<dbReference type="OrthoDB" id="433681at2"/>
<dbReference type="Pfam" id="PF03808">
    <property type="entry name" value="Glyco_tran_WecG"/>
    <property type="match status" value="1"/>
</dbReference>
<dbReference type="PANTHER" id="PTHR34136:SF1">
    <property type="entry name" value="UDP-N-ACETYL-D-MANNOSAMINURONIC ACID TRANSFERASE"/>
    <property type="match status" value="1"/>
</dbReference>
<dbReference type="RefSeq" id="WP_091467950.1">
    <property type="nucleotide sequence ID" value="NZ_FNFX01000001.1"/>
</dbReference>
<keyword evidence="4" id="KW-1185">Reference proteome</keyword>
<protein>
    <submittedName>
        <fullName evidence="3">Beta-1,4-glucosyltransferase</fullName>
    </submittedName>
</protein>
<proteinExistence type="predicted"/>
<evidence type="ECO:0000313" key="3">
    <source>
        <dbReference type="EMBL" id="SDK08746.1"/>
    </source>
</evidence>
<keyword evidence="2 3" id="KW-0808">Transferase</keyword>
<evidence type="ECO:0000256" key="1">
    <source>
        <dbReference type="ARBA" id="ARBA00022676"/>
    </source>
</evidence>
<evidence type="ECO:0000256" key="2">
    <source>
        <dbReference type="ARBA" id="ARBA00022679"/>
    </source>
</evidence>
<dbReference type="InterPro" id="IPR004629">
    <property type="entry name" value="WecG_TagA_CpsF"/>
</dbReference>
<name>A0A1G8Z116_9PROT</name>
<dbReference type="EMBL" id="FNFX01000001">
    <property type="protein sequence ID" value="SDK08746.1"/>
    <property type="molecule type" value="Genomic_DNA"/>
</dbReference>
<dbReference type="CDD" id="cd06533">
    <property type="entry name" value="Glyco_transf_WecG_TagA"/>
    <property type="match status" value="1"/>
</dbReference>